<proteinExistence type="predicted"/>
<feature type="domain" description="ASCH" evidence="1">
    <location>
        <begin position="9"/>
        <end position="96"/>
    </location>
</feature>
<protein>
    <submittedName>
        <fullName evidence="2">ASCH domain-containing protein</fullName>
    </submittedName>
</protein>
<accession>A0ABV6TXK3</accession>
<keyword evidence="3" id="KW-1185">Reference proteome</keyword>
<name>A0ABV6TXK3_9ACTN</name>
<dbReference type="SUPFAM" id="SSF88697">
    <property type="entry name" value="PUA domain-like"/>
    <property type="match status" value="1"/>
</dbReference>
<dbReference type="Proteomes" id="UP001589870">
    <property type="component" value="Unassembled WGS sequence"/>
</dbReference>
<evidence type="ECO:0000313" key="3">
    <source>
        <dbReference type="Proteomes" id="UP001589870"/>
    </source>
</evidence>
<gene>
    <name evidence="2" type="ORF">ACFHYQ_01300</name>
</gene>
<evidence type="ECO:0000313" key="2">
    <source>
        <dbReference type="EMBL" id="MFC0860922.1"/>
    </source>
</evidence>
<dbReference type="RefSeq" id="WP_394299178.1">
    <property type="nucleotide sequence ID" value="NZ_JBHMQT010000003.1"/>
</dbReference>
<evidence type="ECO:0000259" key="1">
    <source>
        <dbReference type="Pfam" id="PF04266"/>
    </source>
</evidence>
<dbReference type="InterPro" id="IPR007374">
    <property type="entry name" value="ASCH_domain"/>
</dbReference>
<reference evidence="2 3" key="1">
    <citation type="submission" date="2024-09" db="EMBL/GenBank/DDBJ databases">
        <authorList>
            <person name="Sun Q."/>
            <person name="Mori K."/>
        </authorList>
    </citation>
    <scope>NUCLEOTIDE SEQUENCE [LARGE SCALE GENOMIC DNA]</scope>
    <source>
        <strain evidence="2 3">TBRC 1851</strain>
    </source>
</reference>
<sequence length="143" mass="15797">MTTQRTLLLSLRPRFANAILSGGKTTEIRRRPVNAKPGTPIILYASAPTMAIVGTARLRAVHICDPDEAWQTHHQTFGLSRTEFDAYLDGSSWAYLLTLTQVGSLDAPLPLHHLRQDGPFHPPQSFRYVAATDPASIRDLVPV</sequence>
<organism evidence="2 3">
    <name type="scientific">Sphaerimonospora cavernae</name>
    <dbReference type="NCBI Taxonomy" id="1740611"/>
    <lineage>
        <taxon>Bacteria</taxon>
        <taxon>Bacillati</taxon>
        <taxon>Actinomycetota</taxon>
        <taxon>Actinomycetes</taxon>
        <taxon>Streptosporangiales</taxon>
        <taxon>Streptosporangiaceae</taxon>
        <taxon>Sphaerimonospora</taxon>
    </lineage>
</organism>
<comment type="caution">
    <text evidence="2">The sequence shown here is derived from an EMBL/GenBank/DDBJ whole genome shotgun (WGS) entry which is preliminary data.</text>
</comment>
<dbReference type="EMBL" id="JBHMQT010000003">
    <property type="protein sequence ID" value="MFC0860922.1"/>
    <property type="molecule type" value="Genomic_DNA"/>
</dbReference>
<dbReference type="Gene3D" id="2.30.130.30">
    <property type="entry name" value="Hypothetical protein"/>
    <property type="match status" value="1"/>
</dbReference>
<dbReference type="Pfam" id="PF04266">
    <property type="entry name" value="ASCH"/>
    <property type="match status" value="1"/>
</dbReference>
<dbReference type="InterPro" id="IPR015947">
    <property type="entry name" value="PUA-like_sf"/>
</dbReference>